<keyword evidence="2" id="KW-1003">Cell membrane</keyword>
<feature type="transmembrane region" description="Helical" evidence="6">
    <location>
        <begin position="41"/>
        <end position="62"/>
    </location>
</feature>
<dbReference type="GO" id="GO:0005886">
    <property type="term" value="C:plasma membrane"/>
    <property type="evidence" value="ECO:0007669"/>
    <property type="project" value="UniProtKB-SubCell"/>
</dbReference>
<evidence type="ECO:0000256" key="4">
    <source>
        <dbReference type="ARBA" id="ARBA00022989"/>
    </source>
</evidence>
<evidence type="ECO:0000256" key="3">
    <source>
        <dbReference type="ARBA" id="ARBA00022692"/>
    </source>
</evidence>
<feature type="transmembrane region" description="Helical" evidence="6">
    <location>
        <begin position="350"/>
        <end position="370"/>
    </location>
</feature>
<dbReference type="PANTHER" id="PTHR30250">
    <property type="entry name" value="PST FAMILY PREDICTED COLANIC ACID TRANSPORTER"/>
    <property type="match status" value="1"/>
</dbReference>
<protein>
    <submittedName>
        <fullName evidence="7">Uncharacterized protein</fullName>
    </submittedName>
</protein>
<comment type="caution">
    <text evidence="7">The sequence shown here is derived from an EMBL/GenBank/DDBJ whole genome shotgun (WGS) entry which is preliminary data.</text>
</comment>
<feature type="transmembrane region" description="Helical" evidence="6">
    <location>
        <begin position="311"/>
        <end position="330"/>
    </location>
</feature>
<proteinExistence type="predicted"/>
<evidence type="ECO:0000256" key="5">
    <source>
        <dbReference type="ARBA" id="ARBA00023136"/>
    </source>
</evidence>
<dbReference type="EMBL" id="MVDD01000005">
    <property type="protein sequence ID" value="PKQ63542.1"/>
    <property type="molecule type" value="Genomic_DNA"/>
</dbReference>
<dbReference type="OrthoDB" id="9814608at2"/>
<organism evidence="7 8">
    <name type="scientific">Labilibaculum filiforme</name>
    <dbReference type="NCBI Taxonomy" id="1940526"/>
    <lineage>
        <taxon>Bacteria</taxon>
        <taxon>Pseudomonadati</taxon>
        <taxon>Bacteroidota</taxon>
        <taxon>Bacteroidia</taxon>
        <taxon>Marinilabiliales</taxon>
        <taxon>Marinifilaceae</taxon>
        <taxon>Labilibaculum</taxon>
    </lineage>
</organism>
<feature type="transmembrane region" description="Helical" evidence="6">
    <location>
        <begin position="117"/>
        <end position="136"/>
    </location>
</feature>
<feature type="transmembrane region" description="Helical" evidence="6">
    <location>
        <begin position="12"/>
        <end position="29"/>
    </location>
</feature>
<dbReference type="InterPro" id="IPR002797">
    <property type="entry name" value="Polysacc_synth"/>
</dbReference>
<gene>
    <name evidence="7" type="ORF">BZG02_09225</name>
</gene>
<dbReference type="Proteomes" id="UP000233535">
    <property type="component" value="Unassembled WGS sequence"/>
</dbReference>
<keyword evidence="8" id="KW-1185">Reference proteome</keyword>
<comment type="subcellular location">
    <subcellularLocation>
        <location evidence="1">Cell membrane</location>
        <topology evidence="1">Multi-pass membrane protein</topology>
    </subcellularLocation>
</comment>
<feature type="transmembrane region" description="Helical" evidence="6">
    <location>
        <begin position="377"/>
        <end position="398"/>
    </location>
</feature>
<evidence type="ECO:0000313" key="8">
    <source>
        <dbReference type="Proteomes" id="UP000233535"/>
    </source>
</evidence>
<evidence type="ECO:0000313" key="7">
    <source>
        <dbReference type="EMBL" id="PKQ63542.1"/>
    </source>
</evidence>
<reference evidence="7 8" key="1">
    <citation type="journal article" date="2017" name="Front. Microbiol.">
        <title>Labilibaculum manganireducens gen. nov., sp. nov. and Labilibaculum filiforme sp. nov., Novel Bacteroidetes Isolated from Subsurface Sediments of the Baltic Sea.</title>
        <authorList>
            <person name="Vandieken V."/>
            <person name="Marshall I.P."/>
            <person name="Niemann H."/>
            <person name="Engelen B."/>
            <person name="Cypionka H."/>
        </authorList>
    </citation>
    <scope>NUCLEOTIDE SEQUENCE [LARGE SCALE GENOMIC DNA]</scope>
    <source>
        <strain evidence="7 8">59.16B</strain>
    </source>
</reference>
<name>A0A2N3HZR1_9BACT</name>
<dbReference type="AlphaFoldDB" id="A0A2N3HZR1"/>
<feature type="transmembrane region" description="Helical" evidence="6">
    <location>
        <begin position="268"/>
        <end position="291"/>
    </location>
</feature>
<evidence type="ECO:0000256" key="1">
    <source>
        <dbReference type="ARBA" id="ARBA00004651"/>
    </source>
</evidence>
<sequence length="498" mass="56336">MNPLKKLAGETAIYGISTIIGRLLNWLLVPLYTKLFIPEDYGIVTNLMSYVAILLVVLTYGMETGYFRFASREKESDTTFSTGFISLITTSFLFWIVIAGFLNPLSVFFDVPTNKSFIVLLALTLGFDAITALPFAKLRQENKAFRYAGLKLINIGINLGINLFFLVLCPWIYHHFPEVPITKVWNPEFGIGYIFLAIFVSSFINLLLLLPDILKVKLCLDRKLLLKILAYSSPILVVSICGTLNINLDKMIMPELIPESQNPLYQTGIYGANYKLAVIMTLFIQAFRYSFEPFFFSQSKEQNSKQVYAEVLKYFVILGLIIFLGVMFYLDIVKILIDTRYHEGLGMVPYVLLANLFFGIFFSLSLWYKLTDKTRMGAYIAIIGAVITIALNVLLVPIFGYMGAAYAVLVCFVSITVISYIAGQKYYPVPYDLKRILLYFLLAAILFVVAGYIPLENEWAKMAAKTPLLLIFIIVVIQKEHLWHSLGKIVGIKGKGNK</sequence>
<feature type="transmembrane region" description="Helical" evidence="6">
    <location>
        <begin position="404"/>
        <end position="423"/>
    </location>
</feature>
<dbReference type="RefSeq" id="WP_101261136.1">
    <property type="nucleotide sequence ID" value="NZ_MVDD01000005.1"/>
</dbReference>
<keyword evidence="4 6" id="KW-1133">Transmembrane helix</keyword>
<keyword evidence="5 6" id="KW-0472">Membrane</keyword>
<feature type="transmembrane region" description="Helical" evidence="6">
    <location>
        <begin position="193"/>
        <end position="214"/>
    </location>
</feature>
<feature type="transmembrane region" description="Helical" evidence="6">
    <location>
        <begin position="83"/>
        <end position="105"/>
    </location>
</feature>
<feature type="transmembrane region" description="Helical" evidence="6">
    <location>
        <begin position="148"/>
        <end position="173"/>
    </location>
</feature>
<feature type="transmembrane region" description="Helical" evidence="6">
    <location>
        <begin position="226"/>
        <end position="248"/>
    </location>
</feature>
<evidence type="ECO:0000256" key="2">
    <source>
        <dbReference type="ARBA" id="ARBA00022475"/>
    </source>
</evidence>
<accession>A0A2N3HZR1</accession>
<keyword evidence="3 6" id="KW-0812">Transmembrane</keyword>
<feature type="transmembrane region" description="Helical" evidence="6">
    <location>
        <begin position="435"/>
        <end position="453"/>
    </location>
</feature>
<dbReference type="Pfam" id="PF01943">
    <property type="entry name" value="Polysacc_synt"/>
    <property type="match status" value="1"/>
</dbReference>
<dbReference type="PANTHER" id="PTHR30250:SF11">
    <property type="entry name" value="O-ANTIGEN TRANSPORTER-RELATED"/>
    <property type="match status" value="1"/>
</dbReference>
<evidence type="ECO:0000256" key="6">
    <source>
        <dbReference type="SAM" id="Phobius"/>
    </source>
</evidence>
<dbReference type="InterPro" id="IPR050833">
    <property type="entry name" value="Poly_Biosynth_Transport"/>
</dbReference>